<sequence length="219" mass="24099">MCSVFSRLSGDQLRVTWKANDLHQCVFRDWLLQWREWSAGEWMNASNCSEADTTTDPECFLDADFGATNARELRVKRLCEATEADSEFLYGAPIRWISPSLWEVWAGPSASSVAHVDVVLVPQAVEVALNSGTPTGQFSLCLNGHNVTITRADATDGWSEDLWIRCDLQPFADSATPPAAPLELTLARDPKAQNPIGCGRWSLPGKMGNYGPRGDQPSL</sequence>
<comment type="caution">
    <text evidence="1">The sequence shown here is derived from an EMBL/GenBank/DDBJ whole genome shotgun (WGS) entry which is preliminary data.</text>
</comment>
<proteinExistence type="predicted"/>
<evidence type="ECO:0000313" key="1">
    <source>
        <dbReference type="EMBL" id="CAJ1386279.1"/>
    </source>
</evidence>
<accession>A0AA36MZE4</accession>
<organism evidence="1 2">
    <name type="scientific">Effrenium voratum</name>
    <dbReference type="NCBI Taxonomy" id="2562239"/>
    <lineage>
        <taxon>Eukaryota</taxon>
        <taxon>Sar</taxon>
        <taxon>Alveolata</taxon>
        <taxon>Dinophyceae</taxon>
        <taxon>Suessiales</taxon>
        <taxon>Symbiodiniaceae</taxon>
        <taxon>Effrenium</taxon>
    </lineage>
</organism>
<protein>
    <submittedName>
        <fullName evidence="1">Uncharacterized protein</fullName>
    </submittedName>
</protein>
<name>A0AA36MZE4_9DINO</name>
<reference evidence="1" key="1">
    <citation type="submission" date="2023-08" db="EMBL/GenBank/DDBJ databases">
        <authorList>
            <person name="Chen Y."/>
            <person name="Shah S."/>
            <person name="Dougan E. K."/>
            <person name="Thang M."/>
            <person name="Chan C."/>
        </authorList>
    </citation>
    <scope>NUCLEOTIDE SEQUENCE</scope>
</reference>
<evidence type="ECO:0000313" key="2">
    <source>
        <dbReference type="Proteomes" id="UP001178507"/>
    </source>
</evidence>
<dbReference type="EMBL" id="CAUJNA010001347">
    <property type="protein sequence ID" value="CAJ1386279.1"/>
    <property type="molecule type" value="Genomic_DNA"/>
</dbReference>
<dbReference type="AlphaFoldDB" id="A0AA36MZE4"/>
<gene>
    <name evidence="1" type="ORF">EVOR1521_LOCUS12685</name>
</gene>
<dbReference type="Proteomes" id="UP001178507">
    <property type="component" value="Unassembled WGS sequence"/>
</dbReference>
<keyword evidence="2" id="KW-1185">Reference proteome</keyword>